<evidence type="ECO:0000313" key="2">
    <source>
        <dbReference type="Proteomes" id="UP000646776"/>
    </source>
</evidence>
<comment type="caution">
    <text evidence="1">The sequence shown here is derived from an EMBL/GenBank/DDBJ whole genome shotgun (WGS) entry which is preliminary data.</text>
</comment>
<dbReference type="EMBL" id="BMSA01000030">
    <property type="protein sequence ID" value="GGT84631.1"/>
    <property type="molecule type" value="Genomic_DNA"/>
</dbReference>
<accession>A0A918HNP9</accession>
<dbReference type="AlphaFoldDB" id="A0A918HNP9"/>
<organism evidence="1 2">
    <name type="scientific">Streptomyces phaeofaciens</name>
    <dbReference type="NCBI Taxonomy" id="68254"/>
    <lineage>
        <taxon>Bacteria</taxon>
        <taxon>Bacillati</taxon>
        <taxon>Actinomycetota</taxon>
        <taxon>Actinomycetes</taxon>
        <taxon>Kitasatosporales</taxon>
        <taxon>Streptomycetaceae</taxon>
        <taxon>Streptomyces</taxon>
    </lineage>
</organism>
<name>A0A918HNP9_9ACTN</name>
<reference evidence="1" key="2">
    <citation type="submission" date="2020-09" db="EMBL/GenBank/DDBJ databases">
        <authorList>
            <person name="Sun Q."/>
            <person name="Ohkuma M."/>
        </authorList>
    </citation>
    <scope>NUCLEOTIDE SEQUENCE</scope>
    <source>
        <strain evidence="1">JCM 4125</strain>
    </source>
</reference>
<reference evidence="1" key="1">
    <citation type="journal article" date="2014" name="Int. J. Syst. Evol. Microbiol.">
        <title>Complete genome sequence of Corynebacterium casei LMG S-19264T (=DSM 44701T), isolated from a smear-ripened cheese.</title>
        <authorList>
            <consortium name="US DOE Joint Genome Institute (JGI-PGF)"/>
            <person name="Walter F."/>
            <person name="Albersmeier A."/>
            <person name="Kalinowski J."/>
            <person name="Ruckert C."/>
        </authorList>
    </citation>
    <scope>NUCLEOTIDE SEQUENCE</scope>
    <source>
        <strain evidence="1">JCM 4125</strain>
    </source>
</reference>
<dbReference type="Proteomes" id="UP000646776">
    <property type="component" value="Unassembled WGS sequence"/>
</dbReference>
<dbReference type="RefSeq" id="WP_189716995.1">
    <property type="nucleotide sequence ID" value="NZ_BMSA01000030.1"/>
</dbReference>
<proteinExistence type="predicted"/>
<protein>
    <submittedName>
        <fullName evidence="1">Uncharacterized protein</fullName>
    </submittedName>
</protein>
<gene>
    <name evidence="1" type="ORF">GCM10010226_74060</name>
</gene>
<evidence type="ECO:0000313" key="1">
    <source>
        <dbReference type="EMBL" id="GGT84631.1"/>
    </source>
</evidence>
<sequence>MKRTSAAPKLVPYITQREGEYGWLASELTLSMDVFGSVRIAYQDETPADRGPGRELWARCSQSLNAAGKPTGKPQWRLVNPARQREAMERLRCQVGLCPAETDQGYLFLAGVTEDESHRAGGPVRTAQPPVCLKHLRPALELCPHLRKGYLVFRARTTSVWGVIGSRYRLTASGLAPLPVEEDDAPVPYGHPQLGWFLASQLVRELRDYEVVNPNDLVTAA</sequence>
<keyword evidence="2" id="KW-1185">Reference proteome</keyword>